<dbReference type="STRING" id="981222.Cabther_B0762"/>
<dbReference type="Gene3D" id="2.60.200.20">
    <property type="match status" value="1"/>
</dbReference>
<name>G2LL83_CHLTF</name>
<keyword evidence="2" id="KW-0472">Membrane</keyword>
<evidence type="ECO:0000256" key="1">
    <source>
        <dbReference type="SAM" id="MobiDB-lite"/>
    </source>
</evidence>
<dbReference type="InterPro" id="IPR008984">
    <property type="entry name" value="SMAD_FHA_dom_sf"/>
</dbReference>
<dbReference type="PANTHER" id="PTHR43019:SF23">
    <property type="entry name" value="PROTEASE DO-LIKE 5, CHLOROPLASTIC"/>
    <property type="match status" value="1"/>
</dbReference>
<keyword evidence="2" id="KW-1133">Transmembrane helix</keyword>
<dbReference type="Gene3D" id="2.40.10.10">
    <property type="entry name" value="Trypsin-like serine proteases"/>
    <property type="match status" value="2"/>
</dbReference>
<dbReference type="PANTHER" id="PTHR43019">
    <property type="entry name" value="SERINE ENDOPROTEASE DEGS"/>
    <property type="match status" value="1"/>
</dbReference>
<dbReference type="SMART" id="SM00240">
    <property type="entry name" value="FHA"/>
    <property type="match status" value="1"/>
</dbReference>
<feature type="transmembrane region" description="Helical" evidence="2">
    <location>
        <begin position="212"/>
        <end position="237"/>
    </location>
</feature>
<dbReference type="SUPFAM" id="SSF50494">
    <property type="entry name" value="Trypsin-like serine proteases"/>
    <property type="match status" value="1"/>
</dbReference>
<dbReference type="Pfam" id="PF13365">
    <property type="entry name" value="Trypsin_2"/>
    <property type="match status" value="1"/>
</dbReference>
<dbReference type="KEGG" id="ctm:Cabther_B0762"/>
<accession>G2LL83</accession>
<sequence>MATATYTSPTVTKIVLRHVSGSRVNQIEEFPLAHLNELEIGRDAACRVRYDPDRDDLVGRHHAKISIEGGEHPVFTLKDLGSRNGTYVNRQRIAAPVRLYPGDVVQLGPGGPEFIFDLEPRPPEAPRPTRIAGEGLAPAPPKPTRVADVQPPAAMAPAAMASPMKPPGGPAGAPPPATWQPPVAVTPVAAGGGIGKATVERMIGQAKSDNRLTIVLVSSLVLLVVAGLVSYLGYLGYKQQQVNTKIVVAEQETQRGKQQAEAARSEVERQKVERQKLDTPLDASAIAAANSASVVYLEVGWKLIYTPTGQQLYHRFQDGLPLFVRLQDGTIEPWLTTDSKGNRPIGGEHTGTGFVVSEDGFLLTNRHVAASWKSRYEFPDATGMVFDVGSGNCTFLATLPEWVPSETKQAGGKFLQGGFEGRNDYLYVTFANKTQRILGQLSVSSDRHDVALVKIGVPGRIKPVELFDGYDSIKPGDSVTVLGYPGLTPKKYGVVASKDIFNREAQTRVVPHVTVSSGVISSLLRDDTSTTIAGRDRIVSVMGDSYQLSINSTGPGNSGGPVFDNRGRVIAVFNAGAERVTYAVPIRYALELMNPASR</sequence>
<reference evidence="4 5" key="1">
    <citation type="journal article" date="2012" name="Environ. Microbiol.">
        <title>Complete genome of Candidatus Chloracidobacterium thermophilum, a chlorophyll-based photoheterotroph belonging to the phylum Acidobacteria.</title>
        <authorList>
            <person name="Garcia Costas A.M."/>
            <person name="Liu Z."/>
            <person name="Tomsho L.P."/>
            <person name="Schuster S.C."/>
            <person name="Ward D.M."/>
            <person name="Bryant D.A."/>
        </authorList>
    </citation>
    <scope>NUCLEOTIDE SEQUENCE [LARGE SCALE GENOMIC DNA]</scope>
    <source>
        <strain evidence="4 5">B</strain>
    </source>
</reference>
<feature type="region of interest" description="Disordered" evidence="1">
    <location>
        <begin position="121"/>
        <end position="145"/>
    </location>
</feature>
<organism evidence="4 5">
    <name type="scientific">Chloracidobacterium thermophilum (strain B)</name>
    <dbReference type="NCBI Taxonomy" id="981222"/>
    <lineage>
        <taxon>Bacteria</taxon>
        <taxon>Pseudomonadati</taxon>
        <taxon>Acidobacteriota</taxon>
        <taxon>Terriglobia</taxon>
        <taxon>Terriglobales</taxon>
        <taxon>Acidobacteriaceae</taxon>
        <taxon>Chloracidobacterium</taxon>
    </lineage>
</organism>
<dbReference type="InterPro" id="IPR009003">
    <property type="entry name" value="Peptidase_S1_PA"/>
</dbReference>
<evidence type="ECO:0000313" key="5">
    <source>
        <dbReference type="Proteomes" id="UP000006791"/>
    </source>
</evidence>
<protein>
    <submittedName>
        <fullName evidence="4">FHA domain protein</fullName>
    </submittedName>
</protein>
<dbReference type="CDD" id="cd00060">
    <property type="entry name" value="FHA"/>
    <property type="match status" value="1"/>
</dbReference>
<keyword evidence="5" id="KW-1185">Reference proteome</keyword>
<dbReference type="Pfam" id="PF00498">
    <property type="entry name" value="FHA"/>
    <property type="match status" value="1"/>
</dbReference>
<dbReference type="Proteomes" id="UP000006791">
    <property type="component" value="Chromosome 2"/>
</dbReference>
<evidence type="ECO:0000313" key="4">
    <source>
        <dbReference type="EMBL" id="AEP13759.1"/>
    </source>
</evidence>
<evidence type="ECO:0000259" key="3">
    <source>
        <dbReference type="PROSITE" id="PS50006"/>
    </source>
</evidence>
<dbReference type="InterPro" id="IPR043504">
    <property type="entry name" value="Peptidase_S1_PA_chymotrypsin"/>
</dbReference>
<dbReference type="AlphaFoldDB" id="G2LL83"/>
<dbReference type="EMBL" id="CP002515">
    <property type="protein sequence ID" value="AEP13759.1"/>
    <property type="molecule type" value="Genomic_DNA"/>
</dbReference>
<dbReference type="PROSITE" id="PS50006">
    <property type="entry name" value="FHA_DOMAIN"/>
    <property type="match status" value="1"/>
</dbReference>
<feature type="domain" description="FHA" evidence="3">
    <location>
        <begin position="38"/>
        <end position="93"/>
    </location>
</feature>
<dbReference type="RefSeq" id="WP_014101497.1">
    <property type="nucleotide sequence ID" value="NC_016025.1"/>
</dbReference>
<keyword evidence="2" id="KW-0812">Transmembrane</keyword>
<dbReference type="HOGENOM" id="CLU_473948_0_0_0"/>
<proteinExistence type="predicted"/>
<evidence type="ECO:0000256" key="2">
    <source>
        <dbReference type="SAM" id="Phobius"/>
    </source>
</evidence>
<dbReference type="InterPro" id="IPR000253">
    <property type="entry name" value="FHA_dom"/>
</dbReference>
<dbReference type="SUPFAM" id="SSF49879">
    <property type="entry name" value="SMAD/FHA domain"/>
    <property type="match status" value="1"/>
</dbReference>
<gene>
    <name evidence="4" type="ordered locus">Cabther_B0762</name>
</gene>